<dbReference type="Proteomes" id="UP000280834">
    <property type="component" value="Unassembled WGS sequence"/>
</dbReference>
<reference evidence="3" key="1">
    <citation type="submission" date="2017-02" db="UniProtKB">
        <authorList>
            <consortium name="WormBaseParasite"/>
        </authorList>
    </citation>
    <scope>IDENTIFICATION</scope>
</reference>
<gene>
    <name evidence="1" type="ORF">BTMF_LOCUS1917</name>
</gene>
<evidence type="ECO:0000313" key="1">
    <source>
        <dbReference type="EMBL" id="VDO11359.1"/>
    </source>
</evidence>
<keyword evidence="2" id="KW-1185">Reference proteome</keyword>
<accession>A0A0R3Q8D5</accession>
<protein>
    <submittedName>
        <fullName evidence="3">Ovule protein</fullName>
    </submittedName>
</protein>
<dbReference type="EMBL" id="UZAG01001467">
    <property type="protein sequence ID" value="VDO11359.1"/>
    <property type="molecule type" value="Genomic_DNA"/>
</dbReference>
<evidence type="ECO:0000313" key="2">
    <source>
        <dbReference type="Proteomes" id="UP000280834"/>
    </source>
</evidence>
<reference evidence="1 2" key="2">
    <citation type="submission" date="2018-11" db="EMBL/GenBank/DDBJ databases">
        <authorList>
            <consortium name="Pathogen Informatics"/>
        </authorList>
    </citation>
    <scope>NUCLEOTIDE SEQUENCE [LARGE SCALE GENOMIC DNA]</scope>
</reference>
<name>A0A0R3Q8D5_9BILA</name>
<proteinExistence type="predicted"/>
<dbReference type="WBParaSite" id="BTMF_0000259301-mRNA-1">
    <property type="protein sequence ID" value="BTMF_0000259301-mRNA-1"/>
    <property type="gene ID" value="BTMF_0000259301"/>
</dbReference>
<organism evidence="3">
    <name type="scientific">Brugia timori</name>
    <dbReference type="NCBI Taxonomy" id="42155"/>
    <lineage>
        <taxon>Eukaryota</taxon>
        <taxon>Metazoa</taxon>
        <taxon>Ecdysozoa</taxon>
        <taxon>Nematoda</taxon>
        <taxon>Chromadorea</taxon>
        <taxon>Rhabditida</taxon>
        <taxon>Spirurina</taxon>
        <taxon>Spiruromorpha</taxon>
        <taxon>Filarioidea</taxon>
        <taxon>Onchocercidae</taxon>
        <taxon>Brugia</taxon>
    </lineage>
</organism>
<dbReference type="AlphaFoldDB" id="A0A0R3Q8D5"/>
<sequence length="69" mass="7642">MKSVVSLSSQLGQVNLQQYGKHFLDGLLLPICSLFHKAFVMSHCYYVLNSPKECQQGGNVAAPTNKQFP</sequence>
<evidence type="ECO:0000313" key="3">
    <source>
        <dbReference type="WBParaSite" id="BTMF_0000259301-mRNA-1"/>
    </source>
</evidence>